<dbReference type="EMBL" id="FOOH01000039">
    <property type="protein sequence ID" value="SFG21605.1"/>
    <property type="molecule type" value="Genomic_DNA"/>
</dbReference>
<dbReference type="SUPFAM" id="SSF53383">
    <property type="entry name" value="PLP-dependent transferases"/>
    <property type="match status" value="1"/>
</dbReference>
<dbReference type="Pfam" id="PF00392">
    <property type="entry name" value="GntR"/>
    <property type="match status" value="1"/>
</dbReference>
<dbReference type="PANTHER" id="PTHR46577">
    <property type="entry name" value="HTH-TYPE TRANSCRIPTIONAL REGULATORY PROTEIN GABR"/>
    <property type="match status" value="1"/>
</dbReference>
<dbReference type="InterPro" id="IPR000524">
    <property type="entry name" value="Tscrpt_reg_HTH_GntR"/>
</dbReference>
<sequence length="490" mass="56137">MNYNFRSILKFHGFDLNKNDLLYYNLYKSLKTAILKRSLPPESKLPPTRILAKDLGISRSTVIKAYEILTLENFVDSIKGSGYYVRSPKEKKLNLSFELQRKEGEHPEISNRAISFLRNGTSNIQKTSKNIAFKPGMPPVEIFPIHVWSKLIGDYWKGVKPSDLLYSHPKGDLALRKNLTNYLKVHRNIDCSYEQILITSGTVHSLYLATNILINPRDEILIENPTFPKASQLFKSLDAKLITTGVDKEGIKIPKDLKEKPKLIYTSPSNQYPTGVKMAISRRVELLKWASKKGSIIIEDDYDQEFSNWKDPIASLYSLDKQQRVIYLGNFNKVTHPSMRLGYMIVPPYLIKALSILHTHSSRFLSVATQKGMNSFIEKDFLSLHLRNLIQAKDERKEIFIEEFYKRFKGNFELQTHDPVGLHLIAKSLNKIPDTLLEKVLAKSNIKTGALSSHYSGEEKTNGLILGHAACNPRQIKKYLDRMQIILKDI</sequence>
<dbReference type="Proteomes" id="UP000199116">
    <property type="component" value="Unassembled WGS sequence"/>
</dbReference>
<keyword evidence="4" id="KW-0238">DNA-binding</keyword>
<dbReference type="PROSITE" id="PS50949">
    <property type="entry name" value="HTH_GNTR"/>
    <property type="match status" value="1"/>
</dbReference>
<keyword evidence="5" id="KW-0804">Transcription</keyword>
<evidence type="ECO:0000256" key="2">
    <source>
        <dbReference type="ARBA" id="ARBA00022898"/>
    </source>
</evidence>
<dbReference type="AlphaFoldDB" id="A0A1I2PZA2"/>
<dbReference type="CDD" id="cd07377">
    <property type="entry name" value="WHTH_GntR"/>
    <property type="match status" value="1"/>
</dbReference>
<dbReference type="GO" id="GO:0003677">
    <property type="term" value="F:DNA binding"/>
    <property type="evidence" value="ECO:0007669"/>
    <property type="project" value="UniProtKB-KW"/>
</dbReference>
<dbReference type="InterPro" id="IPR004839">
    <property type="entry name" value="Aminotransferase_I/II_large"/>
</dbReference>
<dbReference type="GO" id="GO:0003700">
    <property type="term" value="F:DNA-binding transcription factor activity"/>
    <property type="evidence" value="ECO:0007669"/>
    <property type="project" value="InterPro"/>
</dbReference>
<dbReference type="SUPFAM" id="SSF46785">
    <property type="entry name" value="Winged helix' DNA-binding domain"/>
    <property type="match status" value="1"/>
</dbReference>
<dbReference type="CDD" id="cd00609">
    <property type="entry name" value="AAT_like"/>
    <property type="match status" value="1"/>
</dbReference>
<keyword evidence="3" id="KW-0805">Transcription regulation</keyword>
<keyword evidence="2" id="KW-0663">Pyridoxal phosphate</keyword>
<dbReference type="SMART" id="SM00345">
    <property type="entry name" value="HTH_GNTR"/>
    <property type="match status" value="1"/>
</dbReference>
<dbReference type="InterPro" id="IPR036390">
    <property type="entry name" value="WH_DNA-bd_sf"/>
</dbReference>
<dbReference type="InterPro" id="IPR051446">
    <property type="entry name" value="HTH_trans_reg/aminotransferase"/>
</dbReference>
<dbReference type="RefSeq" id="WP_093306493.1">
    <property type="nucleotide sequence ID" value="NZ_FOOH01000039.1"/>
</dbReference>
<accession>A0A1I2PZA2</accession>
<dbReference type="Pfam" id="PF00155">
    <property type="entry name" value="Aminotran_1_2"/>
    <property type="match status" value="1"/>
</dbReference>
<reference evidence="8" key="1">
    <citation type="submission" date="2016-10" db="EMBL/GenBank/DDBJ databases">
        <authorList>
            <person name="Varghese N."/>
            <person name="Submissions S."/>
        </authorList>
    </citation>
    <scope>NUCLEOTIDE SEQUENCE [LARGE SCALE GENOMIC DNA]</scope>
    <source>
        <strain evidence="8">DSM 23515</strain>
    </source>
</reference>
<comment type="similarity">
    <text evidence="1">In the C-terminal section; belongs to the class-I pyridoxal-phosphate-dependent aminotransferase family.</text>
</comment>
<dbReference type="Gene3D" id="3.40.640.10">
    <property type="entry name" value="Type I PLP-dependent aspartate aminotransferase-like (Major domain)"/>
    <property type="match status" value="1"/>
</dbReference>
<dbReference type="PANTHER" id="PTHR46577:SF1">
    <property type="entry name" value="HTH-TYPE TRANSCRIPTIONAL REGULATORY PROTEIN GABR"/>
    <property type="match status" value="1"/>
</dbReference>
<feature type="domain" description="HTH gntR-type" evidence="6">
    <location>
        <begin position="20"/>
        <end position="88"/>
    </location>
</feature>
<name>A0A1I2PZA2_9FLAO</name>
<evidence type="ECO:0000259" key="6">
    <source>
        <dbReference type="PROSITE" id="PS50949"/>
    </source>
</evidence>
<evidence type="ECO:0000256" key="1">
    <source>
        <dbReference type="ARBA" id="ARBA00005384"/>
    </source>
</evidence>
<dbReference type="GO" id="GO:0030170">
    <property type="term" value="F:pyridoxal phosphate binding"/>
    <property type="evidence" value="ECO:0007669"/>
    <property type="project" value="InterPro"/>
</dbReference>
<evidence type="ECO:0000256" key="4">
    <source>
        <dbReference type="ARBA" id="ARBA00023125"/>
    </source>
</evidence>
<evidence type="ECO:0000313" key="8">
    <source>
        <dbReference type="Proteomes" id="UP000199116"/>
    </source>
</evidence>
<organism evidence="7 8">
    <name type="scientific">Salegentibacter agarivorans</name>
    <dbReference type="NCBI Taxonomy" id="345907"/>
    <lineage>
        <taxon>Bacteria</taxon>
        <taxon>Pseudomonadati</taxon>
        <taxon>Bacteroidota</taxon>
        <taxon>Flavobacteriia</taxon>
        <taxon>Flavobacteriales</taxon>
        <taxon>Flavobacteriaceae</taxon>
        <taxon>Salegentibacter</taxon>
    </lineage>
</organism>
<dbReference type="Gene3D" id="1.10.10.10">
    <property type="entry name" value="Winged helix-like DNA-binding domain superfamily/Winged helix DNA-binding domain"/>
    <property type="match status" value="1"/>
</dbReference>
<gene>
    <name evidence="7" type="ORF">SAMN04488033_1394</name>
</gene>
<keyword evidence="8" id="KW-1185">Reference proteome</keyword>
<dbReference type="InterPro" id="IPR015421">
    <property type="entry name" value="PyrdxlP-dep_Trfase_major"/>
</dbReference>
<evidence type="ECO:0000313" key="7">
    <source>
        <dbReference type="EMBL" id="SFG21605.1"/>
    </source>
</evidence>
<dbReference type="InterPro" id="IPR015424">
    <property type="entry name" value="PyrdxlP-dep_Trfase"/>
</dbReference>
<evidence type="ECO:0000256" key="3">
    <source>
        <dbReference type="ARBA" id="ARBA00023015"/>
    </source>
</evidence>
<dbReference type="InterPro" id="IPR036388">
    <property type="entry name" value="WH-like_DNA-bd_sf"/>
</dbReference>
<protein>
    <submittedName>
        <fullName evidence="7">Transcriptional regulator, GntR family</fullName>
    </submittedName>
</protein>
<evidence type="ECO:0000256" key="5">
    <source>
        <dbReference type="ARBA" id="ARBA00023163"/>
    </source>
</evidence>
<proteinExistence type="inferred from homology"/>